<gene>
    <name evidence="1" type="ORF">METZ01_LOCUS308562</name>
</gene>
<accession>A0A382N561</accession>
<protein>
    <recommendedName>
        <fullName evidence="2">Regulatory protein RecX</fullName>
    </recommendedName>
</protein>
<sequence length="81" mass="9683">MSVSENKKAYMKKYNNREYVKSKKAEYMKKIRKNSDDEAAIRVVTLLKEYGFEDWAFDIAQERAPQMLVSSKVRSRKRRKS</sequence>
<organism evidence="1">
    <name type="scientific">marine metagenome</name>
    <dbReference type="NCBI Taxonomy" id="408172"/>
    <lineage>
        <taxon>unclassified sequences</taxon>
        <taxon>metagenomes</taxon>
        <taxon>ecological metagenomes</taxon>
    </lineage>
</organism>
<evidence type="ECO:0008006" key="2">
    <source>
        <dbReference type="Google" id="ProtNLM"/>
    </source>
</evidence>
<name>A0A382N561_9ZZZZ</name>
<proteinExistence type="predicted"/>
<dbReference type="AlphaFoldDB" id="A0A382N561"/>
<evidence type="ECO:0000313" key="1">
    <source>
        <dbReference type="EMBL" id="SVC55708.1"/>
    </source>
</evidence>
<reference evidence="1" key="1">
    <citation type="submission" date="2018-05" db="EMBL/GenBank/DDBJ databases">
        <authorList>
            <person name="Lanie J.A."/>
            <person name="Ng W.-L."/>
            <person name="Kazmierczak K.M."/>
            <person name="Andrzejewski T.M."/>
            <person name="Davidsen T.M."/>
            <person name="Wayne K.J."/>
            <person name="Tettelin H."/>
            <person name="Glass J.I."/>
            <person name="Rusch D."/>
            <person name="Podicherti R."/>
            <person name="Tsui H.-C.T."/>
            <person name="Winkler M.E."/>
        </authorList>
    </citation>
    <scope>NUCLEOTIDE SEQUENCE</scope>
</reference>
<dbReference type="EMBL" id="UINC01097740">
    <property type="protein sequence ID" value="SVC55708.1"/>
    <property type="molecule type" value="Genomic_DNA"/>
</dbReference>